<feature type="transmembrane region" description="Helical" evidence="1">
    <location>
        <begin position="238"/>
        <end position="258"/>
    </location>
</feature>
<dbReference type="PANTHER" id="PTHR23021:SF11">
    <property type="entry name" value="SERPENTINE RECEPTOR, CLASS T"/>
    <property type="match status" value="1"/>
</dbReference>
<feature type="transmembrane region" description="Helical" evidence="1">
    <location>
        <begin position="149"/>
        <end position="172"/>
    </location>
</feature>
<keyword evidence="3" id="KW-1185">Reference proteome</keyword>
<feature type="transmembrane region" description="Helical" evidence="1">
    <location>
        <begin position="192"/>
        <end position="217"/>
    </location>
</feature>
<keyword evidence="1" id="KW-0472">Membrane</keyword>
<comment type="caution">
    <text evidence="2">The sequence shown here is derived from an EMBL/GenBank/DDBJ whole genome shotgun (WGS) entry which is preliminary data.</text>
</comment>
<dbReference type="OrthoDB" id="5842676at2759"/>
<feature type="transmembrane region" description="Helical" evidence="1">
    <location>
        <begin position="69"/>
        <end position="93"/>
    </location>
</feature>
<feature type="transmembrane region" description="Helical" evidence="1">
    <location>
        <begin position="270"/>
        <end position="290"/>
    </location>
</feature>
<dbReference type="Proteomes" id="UP001152747">
    <property type="component" value="Unassembled WGS sequence"/>
</dbReference>
<evidence type="ECO:0000313" key="2">
    <source>
        <dbReference type="EMBL" id="CAI5448783.1"/>
    </source>
</evidence>
<gene>
    <name evidence="2" type="ORF">CAMP_LOCUS11420</name>
</gene>
<dbReference type="AlphaFoldDB" id="A0A9P1ISX2"/>
<name>A0A9P1ISX2_9PELO</name>
<feature type="transmembrane region" description="Helical" evidence="1">
    <location>
        <begin position="105"/>
        <end position="128"/>
    </location>
</feature>
<accession>A0A9P1ISX2</accession>
<keyword evidence="1" id="KW-1133">Transmembrane helix</keyword>
<dbReference type="EMBL" id="CANHGI010000004">
    <property type="protein sequence ID" value="CAI5448783.1"/>
    <property type="molecule type" value="Genomic_DNA"/>
</dbReference>
<protein>
    <recommendedName>
        <fullName evidence="4">7TM GPCR serpentine receptor class x (Srx) domain-containing protein</fullName>
    </recommendedName>
</protein>
<evidence type="ECO:0000256" key="1">
    <source>
        <dbReference type="SAM" id="Phobius"/>
    </source>
</evidence>
<evidence type="ECO:0008006" key="4">
    <source>
        <dbReference type="Google" id="ProtNLM"/>
    </source>
</evidence>
<sequence>MLNLYQFILNDFQLDPFFYNCTNRKIHEIDRPFIGYYFLISGSVLIIIYLSALIVIVTSDLMKFASYKMMCYLGVLEVYCIFCNSVITGYLGIHGANFCTHPKFMFVIGVFVVGCWNGTCLTCVFLTLSRCCDLNAKLKMKVIFEGKALYVVFAIINVYTIYSIVFTSPLLFDSSRMGWFTNPMIGLPSNNYTNIIHTINNICDTILSFILYAYLCYLLKVNNQTSQNENVLRTQSQIFIQSILICFFNTTAAIIYVWMQFYIVSPNVVLFAQIVWQWAHGSVGIVYITVNKTVRQKLVRTLRATFCCQKYSQIHPTTVIIVCQNVGTTMSHASVDTIYA</sequence>
<feature type="transmembrane region" description="Helical" evidence="1">
    <location>
        <begin position="34"/>
        <end position="57"/>
    </location>
</feature>
<proteinExistence type="predicted"/>
<reference evidence="2" key="1">
    <citation type="submission" date="2022-11" db="EMBL/GenBank/DDBJ databases">
        <authorList>
            <person name="Kikuchi T."/>
        </authorList>
    </citation>
    <scope>NUCLEOTIDE SEQUENCE</scope>
    <source>
        <strain evidence="2">PS1010</strain>
    </source>
</reference>
<dbReference type="InterPro" id="IPR019425">
    <property type="entry name" value="7TM_GPCR_serpentine_rcpt_Srt"/>
</dbReference>
<dbReference type="Pfam" id="PF10321">
    <property type="entry name" value="7TM_GPCR_Srt"/>
    <property type="match status" value="1"/>
</dbReference>
<organism evidence="2 3">
    <name type="scientific">Caenorhabditis angaria</name>
    <dbReference type="NCBI Taxonomy" id="860376"/>
    <lineage>
        <taxon>Eukaryota</taxon>
        <taxon>Metazoa</taxon>
        <taxon>Ecdysozoa</taxon>
        <taxon>Nematoda</taxon>
        <taxon>Chromadorea</taxon>
        <taxon>Rhabditida</taxon>
        <taxon>Rhabditina</taxon>
        <taxon>Rhabditomorpha</taxon>
        <taxon>Rhabditoidea</taxon>
        <taxon>Rhabditidae</taxon>
        <taxon>Peloderinae</taxon>
        <taxon>Caenorhabditis</taxon>
    </lineage>
</organism>
<dbReference type="SUPFAM" id="SSF81321">
    <property type="entry name" value="Family A G protein-coupled receptor-like"/>
    <property type="match status" value="1"/>
</dbReference>
<evidence type="ECO:0000313" key="3">
    <source>
        <dbReference type="Proteomes" id="UP001152747"/>
    </source>
</evidence>
<keyword evidence="1" id="KW-0812">Transmembrane</keyword>
<dbReference type="PANTHER" id="PTHR23021">
    <property type="entry name" value="SERPENTINE RECEPTOR, CLASS T"/>
    <property type="match status" value="1"/>
</dbReference>